<evidence type="ECO:0000313" key="3">
    <source>
        <dbReference type="Proteomes" id="UP001218218"/>
    </source>
</evidence>
<feature type="compositionally biased region" description="Acidic residues" evidence="1">
    <location>
        <begin position="55"/>
        <end position="65"/>
    </location>
</feature>
<feature type="region of interest" description="Disordered" evidence="1">
    <location>
        <begin position="93"/>
        <end position="130"/>
    </location>
</feature>
<sequence length="206" mass="23315">MAVSPIPSSSRPAKSARAQLNSIHLIDKLDSLAKFYQRQLEWVDSTRVDVNPVETESDADDELSETETRRRAAVRPLTTTALRRMHWRRQMRSLETKLSGKVHKRRKSASRRPTNSSTSSRREAEEEMGSHHILGMFGQIIGARMESCRRVQKLVAFNTFDDKRNAARYGIVGSQCSAGLIRASCRSPDQPRVDRHNPESSDEIIG</sequence>
<organism evidence="2 3">
    <name type="scientific">Mycena albidolilacea</name>
    <dbReference type="NCBI Taxonomy" id="1033008"/>
    <lineage>
        <taxon>Eukaryota</taxon>
        <taxon>Fungi</taxon>
        <taxon>Dikarya</taxon>
        <taxon>Basidiomycota</taxon>
        <taxon>Agaricomycotina</taxon>
        <taxon>Agaricomycetes</taxon>
        <taxon>Agaricomycetidae</taxon>
        <taxon>Agaricales</taxon>
        <taxon>Marasmiineae</taxon>
        <taxon>Mycenaceae</taxon>
        <taxon>Mycena</taxon>
    </lineage>
</organism>
<feature type="compositionally biased region" description="Basic residues" evidence="1">
    <location>
        <begin position="100"/>
        <end position="110"/>
    </location>
</feature>
<feature type="compositionally biased region" description="Basic and acidic residues" evidence="1">
    <location>
        <begin position="189"/>
        <end position="199"/>
    </location>
</feature>
<gene>
    <name evidence="2" type="ORF">DFH08DRAFT_831394</name>
</gene>
<name>A0AAD7AV98_9AGAR</name>
<accession>A0AAD7AV98</accession>
<feature type="region of interest" description="Disordered" evidence="1">
    <location>
        <begin position="53"/>
        <end position="72"/>
    </location>
</feature>
<dbReference type="EMBL" id="JARIHO010000001">
    <property type="protein sequence ID" value="KAJ7368435.1"/>
    <property type="molecule type" value="Genomic_DNA"/>
</dbReference>
<keyword evidence="3" id="KW-1185">Reference proteome</keyword>
<feature type="region of interest" description="Disordered" evidence="1">
    <location>
        <begin position="186"/>
        <end position="206"/>
    </location>
</feature>
<proteinExistence type="predicted"/>
<protein>
    <submittedName>
        <fullName evidence="2">Uncharacterized protein</fullName>
    </submittedName>
</protein>
<dbReference type="Proteomes" id="UP001218218">
    <property type="component" value="Unassembled WGS sequence"/>
</dbReference>
<feature type="compositionally biased region" description="Basic and acidic residues" evidence="1">
    <location>
        <begin position="120"/>
        <end position="130"/>
    </location>
</feature>
<comment type="caution">
    <text evidence="2">The sequence shown here is derived from an EMBL/GenBank/DDBJ whole genome shotgun (WGS) entry which is preliminary data.</text>
</comment>
<evidence type="ECO:0000313" key="2">
    <source>
        <dbReference type="EMBL" id="KAJ7368435.1"/>
    </source>
</evidence>
<dbReference type="AlphaFoldDB" id="A0AAD7AV98"/>
<evidence type="ECO:0000256" key="1">
    <source>
        <dbReference type="SAM" id="MobiDB-lite"/>
    </source>
</evidence>
<reference evidence="2" key="1">
    <citation type="submission" date="2023-03" db="EMBL/GenBank/DDBJ databases">
        <title>Massive genome expansion in bonnet fungi (Mycena s.s.) driven by repeated elements and novel gene families across ecological guilds.</title>
        <authorList>
            <consortium name="Lawrence Berkeley National Laboratory"/>
            <person name="Harder C.B."/>
            <person name="Miyauchi S."/>
            <person name="Viragh M."/>
            <person name="Kuo A."/>
            <person name="Thoen E."/>
            <person name="Andreopoulos B."/>
            <person name="Lu D."/>
            <person name="Skrede I."/>
            <person name="Drula E."/>
            <person name="Henrissat B."/>
            <person name="Morin E."/>
            <person name="Kohler A."/>
            <person name="Barry K."/>
            <person name="LaButti K."/>
            <person name="Morin E."/>
            <person name="Salamov A."/>
            <person name="Lipzen A."/>
            <person name="Mereny Z."/>
            <person name="Hegedus B."/>
            <person name="Baldrian P."/>
            <person name="Stursova M."/>
            <person name="Weitz H."/>
            <person name="Taylor A."/>
            <person name="Grigoriev I.V."/>
            <person name="Nagy L.G."/>
            <person name="Martin F."/>
            <person name="Kauserud H."/>
        </authorList>
    </citation>
    <scope>NUCLEOTIDE SEQUENCE</scope>
    <source>
        <strain evidence="2">CBHHK002</strain>
    </source>
</reference>